<feature type="domain" description="VOC" evidence="1">
    <location>
        <begin position="1"/>
        <end position="132"/>
    </location>
</feature>
<dbReference type="Gene3D" id="3.10.180.10">
    <property type="entry name" value="2,3-Dihydroxybiphenyl 1,2-Dioxygenase, domain 1"/>
    <property type="match status" value="1"/>
</dbReference>
<dbReference type="InterPro" id="IPR029068">
    <property type="entry name" value="Glyas_Bleomycin-R_OHBP_Dase"/>
</dbReference>
<dbReference type="PROSITE" id="PS51819">
    <property type="entry name" value="VOC"/>
    <property type="match status" value="1"/>
</dbReference>
<accession>A0ABV5Y8W0</accession>
<organism evidence="2 3">
    <name type="scientific">Actinoallomurus acaciae</name>
    <dbReference type="NCBI Taxonomy" id="502577"/>
    <lineage>
        <taxon>Bacteria</taxon>
        <taxon>Bacillati</taxon>
        <taxon>Actinomycetota</taxon>
        <taxon>Actinomycetes</taxon>
        <taxon>Streptosporangiales</taxon>
        <taxon>Thermomonosporaceae</taxon>
        <taxon>Actinoallomurus</taxon>
    </lineage>
</organism>
<dbReference type="InterPro" id="IPR037523">
    <property type="entry name" value="VOC_core"/>
</dbReference>
<dbReference type="EMBL" id="JBHLZP010000018">
    <property type="protein sequence ID" value="MFB9831460.1"/>
    <property type="molecule type" value="Genomic_DNA"/>
</dbReference>
<dbReference type="Pfam" id="PF00903">
    <property type="entry name" value="Glyoxalase"/>
    <property type="match status" value="1"/>
</dbReference>
<evidence type="ECO:0000313" key="2">
    <source>
        <dbReference type="EMBL" id="MFB9831460.1"/>
    </source>
</evidence>
<dbReference type="Proteomes" id="UP001589627">
    <property type="component" value="Unassembled WGS sequence"/>
</dbReference>
<evidence type="ECO:0000259" key="1">
    <source>
        <dbReference type="PROSITE" id="PS51819"/>
    </source>
</evidence>
<dbReference type="SUPFAM" id="SSF54593">
    <property type="entry name" value="Glyoxalase/Bleomycin resistance protein/Dihydroxybiphenyl dioxygenase"/>
    <property type="match status" value="1"/>
</dbReference>
<comment type="caution">
    <text evidence="2">The sequence shown here is derived from an EMBL/GenBank/DDBJ whole genome shotgun (WGS) entry which is preliminary data.</text>
</comment>
<reference evidence="2 3" key="1">
    <citation type="submission" date="2024-09" db="EMBL/GenBank/DDBJ databases">
        <authorList>
            <person name="Sun Q."/>
            <person name="Mori K."/>
        </authorList>
    </citation>
    <scope>NUCLEOTIDE SEQUENCE [LARGE SCALE GENOMIC DNA]</scope>
    <source>
        <strain evidence="2 3">TBRC 0563</strain>
    </source>
</reference>
<sequence length="132" mass="14005">MLYPRLLVDRFAECFAFYGTVLPQLAGATLARGSAAGPYASWDVRNDGVLALLDRTAMTAVAGTGDLPAPTATQDTTMIVSRVADVDAGYALCLRHGGRPVAAPADRPEWGPTLRNALVRDPDGNLVELQSY</sequence>
<evidence type="ECO:0000313" key="3">
    <source>
        <dbReference type="Proteomes" id="UP001589627"/>
    </source>
</evidence>
<protein>
    <submittedName>
        <fullName evidence="2">VOC family protein</fullName>
    </submittedName>
</protein>
<dbReference type="RefSeq" id="WP_378195592.1">
    <property type="nucleotide sequence ID" value="NZ_JBHLZP010000018.1"/>
</dbReference>
<keyword evidence="3" id="KW-1185">Reference proteome</keyword>
<name>A0ABV5Y8W0_9ACTN</name>
<gene>
    <name evidence="2" type="ORF">ACFFNX_04575</name>
</gene>
<proteinExistence type="predicted"/>
<dbReference type="InterPro" id="IPR004360">
    <property type="entry name" value="Glyas_Fos-R_dOase_dom"/>
</dbReference>